<dbReference type="InterPro" id="IPR029058">
    <property type="entry name" value="AB_hydrolase_fold"/>
</dbReference>
<proteinExistence type="inferred from homology"/>
<evidence type="ECO:0000256" key="1">
    <source>
        <dbReference type="ARBA" id="ARBA00005964"/>
    </source>
</evidence>
<organism evidence="5 6">
    <name type="scientific">Paraconiothyrium brasiliense</name>
    <dbReference type="NCBI Taxonomy" id="300254"/>
    <lineage>
        <taxon>Eukaryota</taxon>
        <taxon>Fungi</taxon>
        <taxon>Dikarya</taxon>
        <taxon>Ascomycota</taxon>
        <taxon>Pezizomycotina</taxon>
        <taxon>Dothideomycetes</taxon>
        <taxon>Pleosporomycetidae</taxon>
        <taxon>Pleosporales</taxon>
        <taxon>Massarineae</taxon>
        <taxon>Didymosphaeriaceae</taxon>
        <taxon>Paraconiothyrium</taxon>
    </lineage>
</organism>
<dbReference type="InterPro" id="IPR050654">
    <property type="entry name" value="AChE-related_enzymes"/>
</dbReference>
<evidence type="ECO:0000259" key="4">
    <source>
        <dbReference type="Pfam" id="PF00135"/>
    </source>
</evidence>
<protein>
    <recommendedName>
        <fullName evidence="3">Carboxylic ester hydrolase</fullName>
        <ecNumber evidence="3">3.1.1.-</ecNumber>
    </recommendedName>
</protein>
<dbReference type="Gene3D" id="3.40.50.1820">
    <property type="entry name" value="alpha/beta hydrolase"/>
    <property type="match status" value="1"/>
</dbReference>
<dbReference type="EC" id="3.1.1.-" evidence="3"/>
<evidence type="ECO:0000313" key="5">
    <source>
        <dbReference type="EMBL" id="KAL1599877.1"/>
    </source>
</evidence>
<dbReference type="SUPFAM" id="SSF53474">
    <property type="entry name" value="alpha/beta-Hydrolases"/>
    <property type="match status" value="1"/>
</dbReference>
<evidence type="ECO:0000313" key="6">
    <source>
        <dbReference type="Proteomes" id="UP001521785"/>
    </source>
</evidence>
<gene>
    <name evidence="5" type="ORF">SLS60_007682</name>
</gene>
<dbReference type="Proteomes" id="UP001521785">
    <property type="component" value="Unassembled WGS sequence"/>
</dbReference>
<keyword evidence="6" id="KW-1185">Reference proteome</keyword>
<evidence type="ECO:0000256" key="2">
    <source>
        <dbReference type="ARBA" id="ARBA00022801"/>
    </source>
</evidence>
<dbReference type="PROSITE" id="PS00941">
    <property type="entry name" value="CARBOXYLESTERASE_B_2"/>
    <property type="match status" value="1"/>
</dbReference>
<dbReference type="EMBL" id="JAKJXO020000010">
    <property type="protein sequence ID" value="KAL1599877.1"/>
    <property type="molecule type" value="Genomic_DNA"/>
</dbReference>
<keyword evidence="2 3" id="KW-0378">Hydrolase</keyword>
<name>A0ABR3R7C6_9PLEO</name>
<dbReference type="PANTHER" id="PTHR43918:SF4">
    <property type="entry name" value="CARBOXYLIC ESTER HYDROLASE"/>
    <property type="match status" value="1"/>
</dbReference>
<comment type="caution">
    <text evidence="5">The sequence shown here is derived from an EMBL/GenBank/DDBJ whole genome shotgun (WGS) entry which is preliminary data.</text>
</comment>
<evidence type="ECO:0000256" key="3">
    <source>
        <dbReference type="RuleBase" id="RU361235"/>
    </source>
</evidence>
<dbReference type="InterPro" id="IPR002018">
    <property type="entry name" value="CarbesteraseB"/>
</dbReference>
<sequence>MRFHPSVLLSAGFASLSNAYKGHETKPTATVLGGAVIGTTTSLPSASAVVNKFLGVPFAAPPTRFSPPTDHEKWTQPRDASSRKPACIQEFAFTQPVKNLTLALFNTPPPDESEDCLYLNVFAPSTPSPKGGRAVMFWIYGGGLYFGDSSIAAYDGSHFAAYEDVVVVAANYRTNVFGFPSAPSLPLKENNLGFLDQRKALDWVQRNIHAFGGDPSKVTIFGESAGSFSVDALLTSFPANSTPPFRAAIMESGQLSYRGSPNVGKPYSDTTPSWEALVAALNCTVGQGSSDSELDCVRAAPASDIKTILERDFLFFFPVQDNRTLFSNIAERRKSGSIARIPILSGTNADEGRFIVYSQNNFTAYLQQALGDGLTEEIVDAVEKQYPVGSAEYPTAYDALAAIDTHLSFQCGAALVANDTAEIGTPSWRYLYNASFPNTEGFADSRAYHSSEIQTVFSTYPTANSTAAQRELSSFMRGTWARFAKDPEAGPGWRAIDVTRKGASDVAEFTSEQPQKVKMIKQSELDAKCAFWQDILAGDY</sequence>
<accession>A0ABR3R7C6</accession>
<dbReference type="PANTHER" id="PTHR43918">
    <property type="entry name" value="ACETYLCHOLINESTERASE"/>
    <property type="match status" value="1"/>
</dbReference>
<dbReference type="InterPro" id="IPR019819">
    <property type="entry name" value="Carboxylesterase_B_CS"/>
</dbReference>
<dbReference type="InterPro" id="IPR019826">
    <property type="entry name" value="Carboxylesterase_B_AS"/>
</dbReference>
<feature type="domain" description="Carboxylesterase type B" evidence="4">
    <location>
        <begin position="28"/>
        <end position="513"/>
    </location>
</feature>
<dbReference type="PROSITE" id="PS00122">
    <property type="entry name" value="CARBOXYLESTERASE_B_1"/>
    <property type="match status" value="1"/>
</dbReference>
<reference evidence="5 6" key="1">
    <citation type="submission" date="2024-02" db="EMBL/GenBank/DDBJ databases">
        <title>De novo assembly and annotation of 12 fungi associated with fruit tree decline syndrome in Ontario, Canada.</title>
        <authorList>
            <person name="Sulman M."/>
            <person name="Ellouze W."/>
            <person name="Ilyukhin E."/>
        </authorList>
    </citation>
    <scope>NUCLEOTIDE SEQUENCE [LARGE SCALE GENOMIC DNA]</scope>
    <source>
        <strain evidence="5 6">M42-189</strain>
    </source>
</reference>
<comment type="similarity">
    <text evidence="1 3">Belongs to the type-B carboxylesterase/lipase family.</text>
</comment>
<dbReference type="Pfam" id="PF00135">
    <property type="entry name" value="COesterase"/>
    <property type="match status" value="1"/>
</dbReference>